<dbReference type="CDD" id="cd00037">
    <property type="entry name" value="CLECT"/>
    <property type="match status" value="1"/>
</dbReference>
<dbReference type="AlphaFoldDB" id="A0A6P8WC33"/>
<dbReference type="GeneID" id="117565948"/>
<evidence type="ECO:0000313" key="3">
    <source>
        <dbReference type="Proteomes" id="UP000515160"/>
    </source>
</evidence>
<proteinExistence type="predicted"/>
<dbReference type="Pfam" id="PF00059">
    <property type="entry name" value="Lectin_C"/>
    <property type="match status" value="1"/>
</dbReference>
<keyword evidence="3" id="KW-1185">Reference proteome</keyword>
<evidence type="ECO:0000259" key="2">
    <source>
        <dbReference type="PROSITE" id="PS50041"/>
    </source>
</evidence>
<dbReference type="SMART" id="SM00034">
    <property type="entry name" value="CLECT"/>
    <property type="match status" value="1"/>
</dbReference>
<keyword evidence="1" id="KW-0732">Signal</keyword>
<dbReference type="InterPro" id="IPR001304">
    <property type="entry name" value="C-type_lectin-like"/>
</dbReference>
<dbReference type="PROSITE" id="PS50041">
    <property type="entry name" value="C_TYPE_LECTIN_2"/>
    <property type="match status" value="1"/>
</dbReference>
<feature type="chain" id="PRO_5028159624" evidence="1">
    <location>
        <begin position="22"/>
        <end position="179"/>
    </location>
</feature>
<gene>
    <name evidence="4" type="primary">LOC117565948</name>
</gene>
<dbReference type="InterPro" id="IPR016186">
    <property type="entry name" value="C-type_lectin-like/link_sf"/>
</dbReference>
<dbReference type="Gene3D" id="3.10.100.10">
    <property type="entry name" value="Mannose-Binding Protein A, subunit A"/>
    <property type="match status" value="1"/>
</dbReference>
<reference evidence="4" key="1">
    <citation type="submission" date="2025-08" db="UniProtKB">
        <authorList>
            <consortium name="RefSeq"/>
        </authorList>
    </citation>
    <scope>IDENTIFICATION</scope>
    <source>
        <strain evidence="4">15112-1751.03</strain>
        <tissue evidence="4">Whole Adult</tissue>
    </source>
</reference>
<evidence type="ECO:0000256" key="1">
    <source>
        <dbReference type="SAM" id="SignalP"/>
    </source>
</evidence>
<feature type="signal peptide" evidence="1">
    <location>
        <begin position="1"/>
        <end position="21"/>
    </location>
</feature>
<organism evidence="3 4">
    <name type="scientific">Drosophila albomicans</name>
    <name type="common">Fruit fly</name>
    <dbReference type="NCBI Taxonomy" id="7291"/>
    <lineage>
        <taxon>Eukaryota</taxon>
        <taxon>Metazoa</taxon>
        <taxon>Ecdysozoa</taxon>
        <taxon>Arthropoda</taxon>
        <taxon>Hexapoda</taxon>
        <taxon>Insecta</taxon>
        <taxon>Pterygota</taxon>
        <taxon>Neoptera</taxon>
        <taxon>Endopterygota</taxon>
        <taxon>Diptera</taxon>
        <taxon>Brachycera</taxon>
        <taxon>Muscomorpha</taxon>
        <taxon>Ephydroidea</taxon>
        <taxon>Drosophilidae</taxon>
        <taxon>Drosophila</taxon>
    </lineage>
</organism>
<sequence length="179" mass="20058">MATYLLIILITLGLSTSWTESKECDPKCEKVELSVGIPKGHRQKQIFKKIGSKYYSIIDDPKTWYTAVHKCHAKGGQLISLTDSVTLAEIRKASKNINFWIDLNDFGEHGKFVSISSGEKASFLDWCQHETSANVTSGNCVNIDNINFPNPCLKLASCLDFNSYICESQIPRSISIYIE</sequence>
<feature type="domain" description="C-type lectin" evidence="2">
    <location>
        <begin position="50"/>
        <end position="167"/>
    </location>
</feature>
<dbReference type="SUPFAM" id="SSF56436">
    <property type="entry name" value="C-type lectin-like"/>
    <property type="match status" value="1"/>
</dbReference>
<protein>
    <submittedName>
        <fullName evidence="4">C-type lectin 37Db-like</fullName>
    </submittedName>
</protein>
<evidence type="ECO:0000313" key="4">
    <source>
        <dbReference type="RefSeq" id="XP_034101226.1"/>
    </source>
</evidence>
<accession>A0A6P8WC33</accession>
<dbReference type="InterPro" id="IPR016187">
    <property type="entry name" value="CTDL_fold"/>
</dbReference>
<dbReference type="Proteomes" id="UP000515160">
    <property type="component" value="Chromosome 2L"/>
</dbReference>
<dbReference type="OrthoDB" id="7950296at2759"/>
<dbReference type="RefSeq" id="XP_034101226.1">
    <property type="nucleotide sequence ID" value="XM_034245335.2"/>
</dbReference>
<name>A0A6P8WC33_DROAB</name>